<comment type="similarity">
    <text evidence="2">Belongs to the class-V pyridoxal-phosphate-dependent aminotransferase family. NifS/IscS subfamily.</text>
</comment>
<evidence type="ECO:0000256" key="9">
    <source>
        <dbReference type="ARBA" id="ARBA00050776"/>
    </source>
</evidence>
<gene>
    <name evidence="12" type="ORF">SAMN04488008_11154</name>
</gene>
<reference evidence="13" key="1">
    <citation type="submission" date="2016-10" db="EMBL/GenBank/DDBJ databases">
        <authorList>
            <person name="Varghese N."/>
            <person name="Submissions S."/>
        </authorList>
    </citation>
    <scope>NUCLEOTIDE SEQUENCE [LARGE SCALE GENOMIC DNA]</scope>
    <source>
        <strain evidence="13">DSM 16471</strain>
    </source>
</reference>
<dbReference type="InterPro" id="IPR015421">
    <property type="entry name" value="PyrdxlP-dep_Trfase_major"/>
</dbReference>
<evidence type="ECO:0000256" key="2">
    <source>
        <dbReference type="ARBA" id="ARBA00006490"/>
    </source>
</evidence>
<evidence type="ECO:0000256" key="4">
    <source>
        <dbReference type="ARBA" id="ARBA00022679"/>
    </source>
</evidence>
<sequence>MTHSYYNILKLVSIKNYLILTFNVEIDEAQQMYSQLYFDYNATTPCLKEVVDCMLPYFYQDFGNPSSSHHPYGWLAKSAIEDATLIIAKNLGISPRSLVYTSGATESINMVLKGIARKMQSKGNHIITTKSEHKAVLDTCAFLEEDGFEVTYLDVDSEGLISTEMLNKMLRPDTILVSILYANNETGTIQPLDEISKLTHENGSLLFSDTTQALGKVDLSKVFKLVDFACFSAHKIYGPKGIGLVFIKDNEDGNGLPSLIQGGGQQKNQRGGTLNTPLIVGFSKAIALANDNLKVEIERLGTLRNKLEKGLLKIELAISNSTTSQRLPNTVHISFPYVDGTNLLTALSRQIALSNGSACNSASVEPSHVLTAMGVERSLAYASLRLSIGRYTSESDIEKAIEIITNEVAKQRDSNILWERRAL</sequence>
<keyword evidence="4" id="KW-0808">Transferase</keyword>
<keyword evidence="13" id="KW-1185">Reference proteome</keyword>
<dbReference type="EMBL" id="FNZN01000011">
    <property type="protein sequence ID" value="SEM19497.1"/>
    <property type="molecule type" value="Genomic_DNA"/>
</dbReference>
<keyword evidence="5" id="KW-0479">Metal-binding</keyword>
<evidence type="ECO:0000256" key="7">
    <source>
        <dbReference type="ARBA" id="ARBA00023004"/>
    </source>
</evidence>
<comment type="cofactor">
    <cofactor evidence="1 10">
        <name>pyridoxal 5'-phosphate</name>
        <dbReference type="ChEBI" id="CHEBI:597326"/>
    </cofactor>
</comment>
<evidence type="ECO:0000313" key="12">
    <source>
        <dbReference type="EMBL" id="SEM19497.1"/>
    </source>
</evidence>
<name>A0A1H7WF22_9FLAO</name>
<comment type="catalytic activity">
    <reaction evidence="9">
        <text>(sulfur carrier)-H + L-cysteine = (sulfur carrier)-SH + L-alanine</text>
        <dbReference type="Rhea" id="RHEA:43892"/>
        <dbReference type="Rhea" id="RHEA-COMP:14737"/>
        <dbReference type="Rhea" id="RHEA-COMP:14739"/>
        <dbReference type="ChEBI" id="CHEBI:29917"/>
        <dbReference type="ChEBI" id="CHEBI:35235"/>
        <dbReference type="ChEBI" id="CHEBI:57972"/>
        <dbReference type="ChEBI" id="CHEBI:64428"/>
        <dbReference type="EC" id="2.8.1.7"/>
    </reaction>
</comment>
<dbReference type="InterPro" id="IPR020578">
    <property type="entry name" value="Aminotrans_V_PyrdxlP_BS"/>
</dbReference>
<evidence type="ECO:0000256" key="6">
    <source>
        <dbReference type="ARBA" id="ARBA00022898"/>
    </source>
</evidence>
<accession>A0A1H7WF22</accession>
<dbReference type="InterPro" id="IPR000192">
    <property type="entry name" value="Aminotrans_V_dom"/>
</dbReference>
<dbReference type="PANTHER" id="PTHR11601">
    <property type="entry name" value="CYSTEINE DESULFURYLASE FAMILY MEMBER"/>
    <property type="match status" value="1"/>
</dbReference>
<dbReference type="Gene3D" id="3.40.640.10">
    <property type="entry name" value="Type I PLP-dependent aspartate aminotransferase-like (Major domain)"/>
    <property type="match status" value="1"/>
</dbReference>
<organism evidence="12 13">
    <name type="scientific">Maribacter orientalis</name>
    <dbReference type="NCBI Taxonomy" id="228957"/>
    <lineage>
        <taxon>Bacteria</taxon>
        <taxon>Pseudomonadati</taxon>
        <taxon>Bacteroidota</taxon>
        <taxon>Flavobacteriia</taxon>
        <taxon>Flavobacteriales</taxon>
        <taxon>Flavobacteriaceae</taxon>
        <taxon>Maribacter</taxon>
    </lineage>
</organism>
<evidence type="ECO:0000256" key="10">
    <source>
        <dbReference type="RuleBase" id="RU004504"/>
    </source>
</evidence>
<dbReference type="GO" id="GO:0051536">
    <property type="term" value="F:iron-sulfur cluster binding"/>
    <property type="evidence" value="ECO:0007669"/>
    <property type="project" value="UniProtKB-KW"/>
</dbReference>
<keyword evidence="6" id="KW-0663">Pyridoxal phosphate</keyword>
<evidence type="ECO:0000256" key="8">
    <source>
        <dbReference type="ARBA" id="ARBA00023014"/>
    </source>
</evidence>
<evidence type="ECO:0000256" key="5">
    <source>
        <dbReference type="ARBA" id="ARBA00022723"/>
    </source>
</evidence>
<dbReference type="EC" id="2.8.1.7" evidence="3"/>
<dbReference type="STRING" id="228957.SAMN04488008_11154"/>
<dbReference type="Proteomes" id="UP000198990">
    <property type="component" value="Unassembled WGS sequence"/>
</dbReference>
<dbReference type="InterPro" id="IPR015422">
    <property type="entry name" value="PyrdxlP-dep_Trfase_small"/>
</dbReference>
<keyword evidence="8" id="KW-0411">Iron-sulfur</keyword>
<dbReference type="InterPro" id="IPR015424">
    <property type="entry name" value="PyrdxlP-dep_Trfase"/>
</dbReference>
<dbReference type="OrthoDB" id="9808002at2"/>
<proteinExistence type="inferred from homology"/>
<dbReference type="SUPFAM" id="SSF53383">
    <property type="entry name" value="PLP-dependent transferases"/>
    <property type="match status" value="1"/>
</dbReference>
<evidence type="ECO:0000256" key="1">
    <source>
        <dbReference type="ARBA" id="ARBA00001933"/>
    </source>
</evidence>
<dbReference type="Gene3D" id="3.90.1150.10">
    <property type="entry name" value="Aspartate Aminotransferase, domain 1"/>
    <property type="match status" value="1"/>
</dbReference>
<dbReference type="PIRSF" id="PIRSF005572">
    <property type="entry name" value="NifS"/>
    <property type="match status" value="1"/>
</dbReference>
<evidence type="ECO:0000313" key="13">
    <source>
        <dbReference type="Proteomes" id="UP000198990"/>
    </source>
</evidence>
<feature type="domain" description="Aminotransferase class V" evidence="11">
    <location>
        <begin position="37"/>
        <end position="399"/>
    </location>
</feature>
<evidence type="ECO:0000256" key="3">
    <source>
        <dbReference type="ARBA" id="ARBA00012239"/>
    </source>
</evidence>
<dbReference type="GO" id="GO:0031071">
    <property type="term" value="F:cysteine desulfurase activity"/>
    <property type="evidence" value="ECO:0007669"/>
    <property type="project" value="UniProtKB-EC"/>
</dbReference>
<dbReference type="Pfam" id="PF00266">
    <property type="entry name" value="Aminotran_5"/>
    <property type="match status" value="1"/>
</dbReference>
<dbReference type="PANTHER" id="PTHR11601:SF34">
    <property type="entry name" value="CYSTEINE DESULFURASE"/>
    <property type="match status" value="1"/>
</dbReference>
<dbReference type="AlphaFoldDB" id="A0A1H7WF22"/>
<dbReference type="InterPro" id="IPR016454">
    <property type="entry name" value="Cysteine_dSase"/>
</dbReference>
<dbReference type="RefSeq" id="WP_143057840.1">
    <property type="nucleotide sequence ID" value="NZ_FNZN01000011.1"/>
</dbReference>
<dbReference type="PROSITE" id="PS00595">
    <property type="entry name" value="AA_TRANSFER_CLASS_5"/>
    <property type="match status" value="1"/>
</dbReference>
<dbReference type="GO" id="GO:0046872">
    <property type="term" value="F:metal ion binding"/>
    <property type="evidence" value="ECO:0007669"/>
    <property type="project" value="UniProtKB-KW"/>
</dbReference>
<protein>
    <recommendedName>
        <fullName evidence="3">cysteine desulfurase</fullName>
        <ecNumber evidence="3">2.8.1.7</ecNumber>
    </recommendedName>
</protein>
<keyword evidence="7" id="KW-0408">Iron</keyword>
<evidence type="ECO:0000259" key="11">
    <source>
        <dbReference type="Pfam" id="PF00266"/>
    </source>
</evidence>